<keyword evidence="5" id="KW-0802">TPR repeat</keyword>
<dbReference type="SUPFAM" id="SSF53448">
    <property type="entry name" value="Nucleotide-diphospho-sugar transferases"/>
    <property type="match status" value="1"/>
</dbReference>
<evidence type="ECO:0000256" key="2">
    <source>
        <dbReference type="ARBA" id="ARBA00022676"/>
    </source>
</evidence>
<dbReference type="InterPro" id="IPR029044">
    <property type="entry name" value="Nucleotide-diphossugar_trans"/>
</dbReference>
<accession>A0ABT7B0H6</accession>
<keyword evidence="2" id="KW-0328">Glycosyltransferase</keyword>
<dbReference type="Gene3D" id="3.40.50.2000">
    <property type="entry name" value="Glycogen Phosphorylase B"/>
    <property type="match status" value="1"/>
</dbReference>
<proteinExistence type="predicted"/>
<dbReference type="PANTHER" id="PTHR44835:SF1">
    <property type="entry name" value="PROTEIN O-GLCNAC TRANSFERASE"/>
    <property type="match status" value="1"/>
</dbReference>
<gene>
    <name evidence="7" type="ORF">PMG25_01005</name>
</gene>
<sequence>MLEYKTTTPVCLIIFRRAKLTQRLFDVVRQVQPPKLLVIADGPRLDQPGEAQKCEETRKIIDTVDWDCEILKNYADQNLGLKHRVASGLDWVFETVEEAIILEDDCLPDITFFRFCEELLSHYRNTEEVMVITGTNFFFGYQPTPESYYFSRYIDCWGWATWRRAWQHFDFEMEEWPRLREKNWLQELFPEPQVVAQWTKIFEATYQGYINSWAYRWKFACWRRNGLTIVPEKNLVSNLGFNQEGTNTQLSNGLLDGIPYQSMMFPLKHPAQLECNNWVDYLTQKIVFELDFSILIPELMKTFSNFSESEIEESHKTIIKGLRNSWKIKILFSTFMDNKKREEINIMMTTNTENQSKEIQSLLVGMLYAYPHQLPIQYDWSRIPQWLLPDYLKFSFMPPGLYQEVGEANQYRNYLECWMNYISSIIESNPSSKISQQIVYYFQKLSNFRCLYQTDTNLNDLYIKRAKLMEYWCMLPGHSVDYTFAPRLPERSKIRLGILSGNFGLKPDTFLSLPAYKHLNRDRFEIALYSIQATGDRLERYCSGHADVGVQLPEDLPNTIQKIREEDLDILWIAGTTTEEVNYLSVLANFRLARIQILGSYSGLNPQIRNIDYYLSGDLLESEEINDSTINLSQIGQAIDFGCETWGIPSRSFDRETLGITGSSVVYIYGGESQAITPEVEKTWVKILKEVPDSILLLYSTVTRPVPKMLLAAWKQRLRMTLKQQDVSEERVIWVSDVNSHTDLQALLKQTDIYLSPYPYTDLISLVEPLLTNLPVVVMEGKHSHTRLGAALLEAMEMSSWIAQDETSYFEKAVALGTDFQLREQYGHQIQQAMQGMPHFLDSWSYSSEIESRLVEVFEKYQLSEIKQNLRLGQINLIIFPDWSQPEDILLSDLAMALKTVISHGQKDDMTLLVETNNVSDEDADAAISTVIMGLLIEDNIDQAEGLEICLTGSLGPLQLQALYPQLQGRLSLECESSIPKLLSSVSAYSLEEFLETQF</sequence>
<protein>
    <recommendedName>
        <fullName evidence="6">O-GlcNAc transferase C-terminal domain-containing protein</fullName>
    </recommendedName>
</protein>
<evidence type="ECO:0000313" key="7">
    <source>
        <dbReference type="EMBL" id="MDJ1172668.1"/>
    </source>
</evidence>
<organism evidence="7 8">
    <name type="scientific">Roseofilum capinflatum BLCC-M114</name>
    <dbReference type="NCBI Taxonomy" id="3022440"/>
    <lineage>
        <taxon>Bacteria</taxon>
        <taxon>Bacillati</taxon>
        <taxon>Cyanobacteriota</taxon>
        <taxon>Cyanophyceae</taxon>
        <taxon>Desertifilales</taxon>
        <taxon>Desertifilaceae</taxon>
        <taxon>Roseofilum</taxon>
        <taxon>Roseofilum capinflatum</taxon>
    </lineage>
</organism>
<dbReference type="PANTHER" id="PTHR44835">
    <property type="entry name" value="UDP-N-ACETYLGLUCOSAMINE--PEPTIDE N-ACETYLGLUCOSAMINYLTRANSFERASE SPINDLY-RELATED"/>
    <property type="match status" value="1"/>
</dbReference>
<dbReference type="Proteomes" id="UP001235849">
    <property type="component" value="Unassembled WGS sequence"/>
</dbReference>
<evidence type="ECO:0000313" key="8">
    <source>
        <dbReference type="Proteomes" id="UP001235849"/>
    </source>
</evidence>
<evidence type="ECO:0000259" key="6">
    <source>
        <dbReference type="Pfam" id="PF13844"/>
    </source>
</evidence>
<dbReference type="Pfam" id="PF13844">
    <property type="entry name" value="Glyco_transf_41"/>
    <property type="match status" value="1"/>
</dbReference>
<comment type="pathway">
    <text evidence="1">Protein modification; protein glycosylation.</text>
</comment>
<keyword evidence="3" id="KW-0808">Transferase</keyword>
<dbReference type="Gene3D" id="3.40.50.11380">
    <property type="match status" value="1"/>
</dbReference>
<evidence type="ECO:0000256" key="1">
    <source>
        <dbReference type="ARBA" id="ARBA00004922"/>
    </source>
</evidence>
<feature type="domain" description="O-GlcNAc transferase C-terminal" evidence="6">
    <location>
        <begin position="655"/>
        <end position="838"/>
    </location>
</feature>
<comment type="caution">
    <text evidence="7">The sequence shown here is derived from an EMBL/GenBank/DDBJ whole genome shotgun (WGS) entry which is preliminary data.</text>
</comment>
<dbReference type="EMBL" id="JAQOSO010000003">
    <property type="protein sequence ID" value="MDJ1172668.1"/>
    <property type="molecule type" value="Genomic_DNA"/>
</dbReference>
<keyword evidence="4" id="KW-0677">Repeat</keyword>
<dbReference type="Gene3D" id="3.90.550.10">
    <property type="entry name" value="Spore Coat Polysaccharide Biosynthesis Protein SpsA, Chain A"/>
    <property type="match status" value="1"/>
</dbReference>
<reference evidence="7 8" key="1">
    <citation type="submission" date="2023-01" db="EMBL/GenBank/DDBJ databases">
        <title>Novel diversity within Roseofilum (Cyanobacteria; Desertifilaceae) from marine benthic mats with descriptions of four novel species.</title>
        <authorList>
            <person name="Wang Y."/>
            <person name="Berthold D.E."/>
            <person name="Hu J."/>
            <person name="Lefler F.W."/>
            <person name="Laughinghouse H.D. IV."/>
        </authorList>
    </citation>
    <scope>NUCLEOTIDE SEQUENCE [LARGE SCALE GENOMIC DNA]</scope>
    <source>
        <strain evidence="7 8">BLCC-M114</strain>
    </source>
</reference>
<keyword evidence="8" id="KW-1185">Reference proteome</keyword>
<dbReference type="InterPro" id="IPR051939">
    <property type="entry name" value="Glycosyltr_41/O-GlcNAc_trsf"/>
</dbReference>
<evidence type="ECO:0000256" key="5">
    <source>
        <dbReference type="ARBA" id="ARBA00022803"/>
    </source>
</evidence>
<dbReference type="InterPro" id="IPR029489">
    <property type="entry name" value="OGT/SEC/SPY_C"/>
</dbReference>
<dbReference type="RefSeq" id="WP_283765050.1">
    <property type="nucleotide sequence ID" value="NZ_JAQOSO010000003.1"/>
</dbReference>
<evidence type="ECO:0000256" key="4">
    <source>
        <dbReference type="ARBA" id="ARBA00022737"/>
    </source>
</evidence>
<evidence type="ECO:0000256" key="3">
    <source>
        <dbReference type="ARBA" id="ARBA00022679"/>
    </source>
</evidence>
<name>A0ABT7B0H6_9CYAN</name>